<dbReference type="InterPro" id="IPR058532">
    <property type="entry name" value="YjbR/MT2646/Rv2570-like"/>
</dbReference>
<keyword evidence="2" id="KW-1185">Reference proteome</keyword>
<evidence type="ECO:0000313" key="2">
    <source>
        <dbReference type="Proteomes" id="UP001549257"/>
    </source>
</evidence>
<proteinExistence type="predicted"/>
<dbReference type="Gene3D" id="3.90.1150.30">
    <property type="match status" value="1"/>
</dbReference>
<gene>
    <name evidence="1" type="ORF">ABIE21_002706</name>
</gene>
<dbReference type="SUPFAM" id="SSF142906">
    <property type="entry name" value="YjbR-like"/>
    <property type="match status" value="1"/>
</dbReference>
<name>A0ABV2QQ52_9MICO</name>
<dbReference type="GO" id="GO:0003677">
    <property type="term" value="F:DNA binding"/>
    <property type="evidence" value="ECO:0007669"/>
    <property type="project" value="UniProtKB-KW"/>
</dbReference>
<sequence>MEHPQVIDPGHPLVERIRAICLAYPEAVEVEAWGRPTFRAGKKIFVTVSASMDHPFTFVFKPAPGERLAYLEEPRFYSPPYWGPGGWLALEIDAPDTDWVRVAEIIDTSYRQVALVRQITALDSAGGQNGPERLV</sequence>
<dbReference type="InterPro" id="IPR038056">
    <property type="entry name" value="YjbR-like_sf"/>
</dbReference>
<reference evidence="1 2" key="1">
    <citation type="submission" date="2024-06" db="EMBL/GenBank/DDBJ databases">
        <title>Sorghum-associated microbial communities from plants grown in Nebraska, USA.</title>
        <authorList>
            <person name="Schachtman D."/>
        </authorList>
    </citation>
    <scope>NUCLEOTIDE SEQUENCE [LARGE SCALE GENOMIC DNA]</scope>
    <source>
        <strain evidence="1 2">2857</strain>
    </source>
</reference>
<dbReference type="EMBL" id="JBEPSJ010000003">
    <property type="protein sequence ID" value="MET4583187.1"/>
    <property type="molecule type" value="Genomic_DNA"/>
</dbReference>
<keyword evidence="1" id="KW-0238">DNA-binding</keyword>
<evidence type="ECO:0000313" key="1">
    <source>
        <dbReference type="EMBL" id="MET4583187.1"/>
    </source>
</evidence>
<accession>A0ABV2QQ52</accession>
<dbReference type="RefSeq" id="WP_354025353.1">
    <property type="nucleotide sequence ID" value="NZ_JBEPSJ010000003.1"/>
</dbReference>
<protein>
    <submittedName>
        <fullName evidence="1">DNA-binding protein (MmcQ/YjbR family)</fullName>
    </submittedName>
</protein>
<dbReference type="Pfam" id="PF04237">
    <property type="entry name" value="YjbR"/>
    <property type="match status" value="1"/>
</dbReference>
<comment type="caution">
    <text evidence="1">The sequence shown here is derived from an EMBL/GenBank/DDBJ whole genome shotgun (WGS) entry which is preliminary data.</text>
</comment>
<dbReference type="Proteomes" id="UP001549257">
    <property type="component" value="Unassembled WGS sequence"/>
</dbReference>
<organism evidence="1 2">
    <name type="scientific">Conyzicola nivalis</name>
    <dbReference type="NCBI Taxonomy" id="1477021"/>
    <lineage>
        <taxon>Bacteria</taxon>
        <taxon>Bacillati</taxon>
        <taxon>Actinomycetota</taxon>
        <taxon>Actinomycetes</taxon>
        <taxon>Micrococcales</taxon>
        <taxon>Microbacteriaceae</taxon>
        <taxon>Conyzicola</taxon>
    </lineage>
</organism>